<evidence type="ECO:0000259" key="3">
    <source>
        <dbReference type="PROSITE" id="PS50977"/>
    </source>
</evidence>
<protein>
    <submittedName>
        <fullName evidence="4">TetR family transcriptional regulator</fullName>
    </submittedName>
</protein>
<organism evidence="4 5">
    <name type="scientific">Nocardia arthritidis</name>
    <dbReference type="NCBI Taxonomy" id="228602"/>
    <lineage>
        <taxon>Bacteria</taxon>
        <taxon>Bacillati</taxon>
        <taxon>Actinomycetota</taxon>
        <taxon>Actinomycetes</taxon>
        <taxon>Mycobacteriales</taxon>
        <taxon>Nocardiaceae</taxon>
        <taxon>Nocardia</taxon>
    </lineage>
</organism>
<dbReference type="KEGG" id="nah:F5544_10310"/>
<dbReference type="InterPro" id="IPR009057">
    <property type="entry name" value="Homeodomain-like_sf"/>
</dbReference>
<accession>A0A6G9YA12</accession>
<evidence type="ECO:0000256" key="2">
    <source>
        <dbReference type="PROSITE-ProRule" id="PRU00335"/>
    </source>
</evidence>
<keyword evidence="5" id="KW-1185">Reference proteome</keyword>
<dbReference type="SUPFAM" id="SSF46689">
    <property type="entry name" value="Homeodomain-like"/>
    <property type="match status" value="1"/>
</dbReference>
<dbReference type="EMBL" id="CP046172">
    <property type="protein sequence ID" value="QIS09960.1"/>
    <property type="molecule type" value="Genomic_DNA"/>
</dbReference>
<dbReference type="Pfam" id="PF17929">
    <property type="entry name" value="TetR_C_34"/>
    <property type="match status" value="1"/>
</dbReference>
<dbReference type="Gene3D" id="1.10.357.10">
    <property type="entry name" value="Tetracycline Repressor, domain 2"/>
    <property type="match status" value="1"/>
</dbReference>
<dbReference type="InterPro" id="IPR001647">
    <property type="entry name" value="HTH_TetR"/>
</dbReference>
<evidence type="ECO:0000313" key="5">
    <source>
        <dbReference type="Proteomes" id="UP000503540"/>
    </source>
</evidence>
<dbReference type="RefSeq" id="WP_167472996.1">
    <property type="nucleotide sequence ID" value="NZ_CP046172.1"/>
</dbReference>
<feature type="DNA-binding region" description="H-T-H motif" evidence="2">
    <location>
        <begin position="36"/>
        <end position="55"/>
    </location>
</feature>
<name>A0A6G9YA12_9NOCA</name>
<evidence type="ECO:0000256" key="1">
    <source>
        <dbReference type="ARBA" id="ARBA00023125"/>
    </source>
</evidence>
<keyword evidence="1 2" id="KW-0238">DNA-binding</keyword>
<dbReference type="PROSITE" id="PS50977">
    <property type="entry name" value="HTH_TETR_2"/>
    <property type="match status" value="1"/>
</dbReference>
<dbReference type="Proteomes" id="UP000503540">
    <property type="component" value="Chromosome"/>
</dbReference>
<reference evidence="4 5" key="1">
    <citation type="journal article" date="2019" name="ACS Chem. Biol.">
        <title>Identification and Mobilization of a Cryptic Antibiotic Biosynthesis Gene Locus from a Human-Pathogenic Nocardia Isolate.</title>
        <authorList>
            <person name="Herisse M."/>
            <person name="Ishida K."/>
            <person name="Porter J.L."/>
            <person name="Howden B."/>
            <person name="Hertweck C."/>
            <person name="Stinear T.P."/>
            <person name="Pidot S.J."/>
        </authorList>
    </citation>
    <scope>NUCLEOTIDE SEQUENCE [LARGE SCALE GENOMIC DNA]</scope>
    <source>
        <strain evidence="4 5">AUSMDU00012717</strain>
    </source>
</reference>
<dbReference type="GO" id="GO:0003677">
    <property type="term" value="F:DNA binding"/>
    <property type="evidence" value="ECO:0007669"/>
    <property type="project" value="UniProtKB-UniRule"/>
</dbReference>
<dbReference type="AlphaFoldDB" id="A0A6G9YA12"/>
<sequence length="219" mass="24018">MGFQRARSEEQRQARRRTILDTAAAMLADRPVADIGLNELARCVGLAKSNVLRYFESREAVLLELLDLTYREWLAELRPKLSGATGELPARRKWVIDAVVSTLVAKPMLCELWSSQAAVLERNVSPEVAARFKRSWLAATAELSELVRGALPELGPDDAMKFAGVLVFSAGSLWSHTNPSAAMLTAYERNPDLAAVRLDFATALTELLTVIAKGVLAPE</sequence>
<evidence type="ECO:0000313" key="4">
    <source>
        <dbReference type="EMBL" id="QIS09960.1"/>
    </source>
</evidence>
<feature type="domain" description="HTH tetR-type" evidence="3">
    <location>
        <begin position="13"/>
        <end position="73"/>
    </location>
</feature>
<proteinExistence type="predicted"/>
<dbReference type="Pfam" id="PF00440">
    <property type="entry name" value="TetR_N"/>
    <property type="match status" value="1"/>
</dbReference>
<gene>
    <name evidence="4" type="ORF">F5544_10310</name>
</gene>
<dbReference type="InterPro" id="IPR041483">
    <property type="entry name" value="TetR_C_34"/>
</dbReference>